<dbReference type="EMBL" id="CYZP01000005">
    <property type="protein sequence ID" value="CUN68719.1"/>
    <property type="molecule type" value="Genomic_DNA"/>
</dbReference>
<evidence type="ECO:0000313" key="4">
    <source>
        <dbReference type="EMBL" id="CUN95411.1"/>
    </source>
</evidence>
<dbReference type="InterPro" id="IPR027396">
    <property type="entry name" value="DsrEFH-like"/>
</dbReference>
<dbReference type="InterPro" id="IPR036868">
    <property type="entry name" value="TusA-like_sf"/>
</dbReference>
<accession>A0A174B2U4</accession>
<dbReference type="Pfam" id="PF02635">
    <property type="entry name" value="DsrE"/>
    <property type="match status" value="1"/>
</dbReference>
<reference evidence="5 6" key="1">
    <citation type="submission" date="2015-09" db="EMBL/GenBank/DDBJ databases">
        <authorList>
            <consortium name="Pathogen Informatics"/>
        </authorList>
    </citation>
    <scope>NUCLEOTIDE SEQUENCE [LARGE SCALE GENOMIC DNA]</scope>
    <source>
        <strain evidence="4 5">2789STDY5608838</strain>
        <strain evidence="3 6">2789STDY5834861</strain>
    </source>
</reference>
<dbReference type="InterPro" id="IPR001455">
    <property type="entry name" value="TusA-like"/>
</dbReference>
<dbReference type="PANTHER" id="PTHR33279">
    <property type="entry name" value="SULFUR CARRIER PROTEIN YEDF-RELATED"/>
    <property type="match status" value="1"/>
</dbReference>
<dbReference type="Gene3D" id="3.30.110.40">
    <property type="entry name" value="TusA-like domain"/>
    <property type="match status" value="1"/>
</dbReference>
<dbReference type="PANTHER" id="PTHR33279:SF6">
    <property type="entry name" value="SULFUR CARRIER PROTEIN YEDF-RELATED"/>
    <property type="match status" value="1"/>
</dbReference>
<evidence type="ECO:0000313" key="3">
    <source>
        <dbReference type="EMBL" id="CUN68719.1"/>
    </source>
</evidence>
<dbReference type="Gene3D" id="3.40.1260.10">
    <property type="entry name" value="DsrEFH-like"/>
    <property type="match status" value="1"/>
</dbReference>
<dbReference type="NCBIfam" id="TIGR03527">
    <property type="entry name" value="selenium_YedF"/>
    <property type="match status" value="1"/>
</dbReference>
<protein>
    <submittedName>
        <fullName evidence="4">Uncharacterized conserved protein</fullName>
    </submittedName>
</protein>
<dbReference type="InterPro" id="IPR019870">
    <property type="entry name" value="Se_metab_YedF"/>
</dbReference>
<dbReference type="RefSeq" id="WP_022381449.1">
    <property type="nucleotide sequence ID" value="NZ_CYZA01000008.1"/>
</dbReference>
<evidence type="ECO:0000256" key="1">
    <source>
        <dbReference type="ARBA" id="ARBA00008984"/>
    </source>
</evidence>
<dbReference type="SUPFAM" id="SSF75169">
    <property type="entry name" value="DsrEFH-like"/>
    <property type="match status" value="1"/>
</dbReference>
<gene>
    <name evidence="4" type="ORF">ERS852395_01777</name>
    <name evidence="3" type="ORF">ERS852476_00805</name>
</gene>
<evidence type="ECO:0000313" key="5">
    <source>
        <dbReference type="Proteomes" id="UP000095447"/>
    </source>
</evidence>
<dbReference type="Proteomes" id="UP000095447">
    <property type="component" value="Unassembled WGS sequence"/>
</dbReference>
<proteinExistence type="inferred from homology"/>
<dbReference type="Proteomes" id="UP000095645">
    <property type="component" value="Unassembled WGS sequence"/>
</dbReference>
<comment type="similarity">
    <text evidence="1">Belongs to the sulfur carrier protein TusA family.</text>
</comment>
<dbReference type="Pfam" id="PF01206">
    <property type="entry name" value="TusA"/>
    <property type="match status" value="1"/>
</dbReference>
<dbReference type="InterPro" id="IPR003787">
    <property type="entry name" value="Sulphur_relay_DsrE/F-like"/>
</dbReference>
<dbReference type="SUPFAM" id="SSF64307">
    <property type="entry name" value="SirA-like"/>
    <property type="match status" value="1"/>
</dbReference>
<dbReference type="PROSITE" id="PS01148">
    <property type="entry name" value="UPF0033"/>
    <property type="match status" value="1"/>
</dbReference>
<evidence type="ECO:0000313" key="6">
    <source>
        <dbReference type="Proteomes" id="UP000095645"/>
    </source>
</evidence>
<sequence>MKHEVNAMGKQCPIPVVMTKKVIDNAAVGDEIEILIDNETAVNNLSRLANKTGCTFVSEKLGDKKYQVKMAVKTEQTGGTLEEEEFVCEAPHKKVTVAVISSNVMGNGDDELGKILIKGFIYALSQMETHPDTILFYNGGAKLTTEDSESLEDLKKMEEEGVEILTCGTCLKHYGLMEKLMVGKVTDMYTIAERMTGADKVIRP</sequence>
<evidence type="ECO:0000259" key="2">
    <source>
        <dbReference type="PROSITE" id="PS01148"/>
    </source>
</evidence>
<dbReference type="AlphaFoldDB" id="A0A174B2U4"/>
<dbReference type="GeneID" id="75078337"/>
<organism evidence="4 5">
    <name type="scientific">Blautia obeum</name>
    <dbReference type="NCBI Taxonomy" id="40520"/>
    <lineage>
        <taxon>Bacteria</taxon>
        <taxon>Bacillati</taxon>
        <taxon>Bacillota</taxon>
        <taxon>Clostridia</taxon>
        <taxon>Lachnospirales</taxon>
        <taxon>Lachnospiraceae</taxon>
        <taxon>Blautia</taxon>
    </lineage>
</organism>
<dbReference type="EMBL" id="CYZA01000008">
    <property type="protein sequence ID" value="CUN95411.1"/>
    <property type="molecule type" value="Genomic_DNA"/>
</dbReference>
<name>A0A174B2U4_9FIRM</name>
<feature type="domain" description="UPF0033" evidence="2">
    <location>
        <begin position="5"/>
        <end position="29"/>
    </location>
</feature>